<evidence type="ECO:0000313" key="1">
    <source>
        <dbReference type="EMBL" id="RRT55650.1"/>
    </source>
</evidence>
<name>A0A426YV81_ENSVE</name>
<evidence type="ECO:0000313" key="2">
    <source>
        <dbReference type="Proteomes" id="UP000287651"/>
    </source>
</evidence>
<proteinExistence type="predicted"/>
<reference evidence="1 2" key="1">
    <citation type="journal article" date="2014" name="Agronomy (Basel)">
        <title>A Draft Genome Sequence for Ensete ventricosum, the Drought-Tolerant Tree Against Hunger.</title>
        <authorList>
            <person name="Harrison J."/>
            <person name="Moore K.A."/>
            <person name="Paszkiewicz K."/>
            <person name="Jones T."/>
            <person name="Grant M."/>
            <person name="Ambacheew D."/>
            <person name="Muzemil S."/>
            <person name="Studholme D.J."/>
        </authorList>
    </citation>
    <scope>NUCLEOTIDE SEQUENCE [LARGE SCALE GENOMIC DNA]</scope>
</reference>
<dbReference type="PANTHER" id="PTHR35095:SF1">
    <property type="entry name" value="OS05G0143300 PROTEIN"/>
    <property type="match status" value="1"/>
</dbReference>
<dbReference type="AlphaFoldDB" id="A0A426YV81"/>
<dbReference type="PANTHER" id="PTHR35095">
    <property type="entry name" value="OS05G0143300 PROTEIN"/>
    <property type="match status" value="1"/>
</dbReference>
<sequence length="142" mass="15675">PGIRVDPLWPQIAPTPLPHLPQIPSSLVLCSSSRSRRMVELSLVASAALPRAIIHPEHQGPYKAPKILLLMVQEFQILLPVHGRKQDALRFGSVQFNAQHLQGVGRPMRLLSDNNQSAGLYPMIEKPVLVDIQGLKLSSCLE</sequence>
<dbReference type="Proteomes" id="UP000287651">
    <property type="component" value="Unassembled WGS sequence"/>
</dbReference>
<organism evidence="1 2">
    <name type="scientific">Ensete ventricosum</name>
    <name type="common">Abyssinian banana</name>
    <name type="synonym">Musa ensete</name>
    <dbReference type="NCBI Taxonomy" id="4639"/>
    <lineage>
        <taxon>Eukaryota</taxon>
        <taxon>Viridiplantae</taxon>
        <taxon>Streptophyta</taxon>
        <taxon>Embryophyta</taxon>
        <taxon>Tracheophyta</taxon>
        <taxon>Spermatophyta</taxon>
        <taxon>Magnoliopsida</taxon>
        <taxon>Liliopsida</taxon>
        <taxon>Zingiberales</taxon>
        <taxon>Musaceae</taxon>
        <taxon>Ensete</taxon>
    </lineage>
</organism>
<accession>A0A426YV81</accession>
<dbReference type="EMBL" id="AMZH03009987">
    <property type="protein sequence ID" value="RRT55650.1"/>
    <property type="molecule type" value="Genomic_DNA"/>
</dbReference>
<feature type="non-terminal residue" evidence="1">
    <location>
        <position position="1"/>
    </location>
</feature>
<protein>
    <submittedName>
        <fullName evidence="1">Uncharacterized protein</fullName>
    </submittedName>
</protein>
<comment type="caution">
    <text evidence="1">The sequence shown here is derived from an EMBL/GenBank/DDBJ whole genome shotgun (WGS) entry which is preliminary data.</text>
</comment>
<gene>
    <name evidence="1" type="ORF">B296_00037060</name>
</gene>